<dbReference type="RefSeq" id="WP_188928964.1">
    <property type="nucleotide sequence ID" value="NZ_BMJC01000001.1"/>
</dbReference>
<protein>
    <submittedName>
        <fullName evidence="1">Transporter</fullName>
    </submittedName>
</protein>
<dbReference type="EMBL" id="BMJC01000001">
    <property type="protein sequence ID" value="GGA88017.1"/>
    <property type="molecule type" value="Genomic_DNA"/>
</dbReference>
<sequence length="518" mass="56251">MYKHLFIIGLFLCSQVKAQLPEDALRSAWTVPGGTARQQAIGGAMGSLGGDITAATVNPAGLGLYKTNEFVLSPGWRFLTDKGSYLGQNNTGPVANRFNMGASGIVFAYEGMNPGVNNAFAITVNRMADFNSHVSYQGINTYSSFAEQYVEEFAASGLDINGGIASSSLSYGTRMALYTSLIDTATINGTLQVIAQPNKAGKLVQQNDLLSKGGITEIDLSLASSRHDKWYIGGSLGIPILDYTRYQTYTETDATGNTNNDFASFVYREKYTTSGFGFNLKLGVIYAPSTPLRLGLAIHSPSIYGLTDRISASMITRTENYTSLPQVSISSDSLDRLTGVSPPPNSIQYDMYTPWHFLVSGSYIIGSGEADVKKQKGFITADLEYITTGTAHFTAPTDQNGNPGDNSYYDAVNQAIKESYKGTFSARLGGEMKFDTWMVRAGGAYYSSPYSGRGISADRLFLSTGLGYRKKMLFLDLTYVARFSRDINVPYYLADKDNYAATLKETGGMVLFTVGLKW</sequence>
<proteinExistence type="predicted"/>
<dbReference type="Gene3D" id="2.40.160.60">
    <property type="entry name" value="Outer membrane protein transport protein (OMPP1/FadL/TodX)"/>
    <property type="match status" value="1"/>
</dbReference>
<dbReference type="AlphaFoldDB" id="A0A8J2XRR3"/>
<dbReference type="Proteomes" id="UP000607559">
    <property type="component" value="Unassembled WGS sequence"/>
</dbReference>
<reference evidence="1" key="1">
    <citation type="journal article" date="2014" name="Int. J. Syst. Evol. Microbiol.">
        <title>Complete genome sequence of Corynebacterium casei LMG S-19264T (=DSM 44701T), isolated from a smear-ripened cheese.</title>
        <authorList>
            <consortium name="US DOE Joint Genome Institute (JGI-PGF)"/>
            <person name="Walter F."/>
            <person name="Albersmeier A."/>
            <person name="Kalinowski J."/>
            <person name="Ruckert C."/>
        </authorList>
    </citation>
    <scope>NUCLEOTIDE SEQUENCE</scope>
    <source>
        <strain evidence="1">CGMCC 1.15448</strain>
    </source>
</reference>
<evidence type="ECO:0000313" key="2">
    <source>
        <dbReference type="Proteomes" id="UP000607559"/>
    </source>
</evidence>
<accession>A0A8J2XRR3</accession>
<keyword evidence="2" id="KW-1185">Reference proteome</keyword>
<organism evidence="1 2">
    <name type="scientific">Puia dinghuensis</name>
    <dbReference type="NCBI Taxonomy" id="1792502"/>
    <lineage>
        <taxon>Bacteria</taxon>
        <taxon>Pseudomonadati</taxon>
        <taxon>Bacteroidota</taxon>
        <taxon>Chitinophagia</taxon>
        <taxon>Chitinophagales</taxon>
        <taxon>Chitinophagaceae</taxon>
        <taxon>Puia</taxon>
    </lineage>
</organism>
<dbReference type="SUPFAM" id="SSF56935">
    <property type="entry name" value="Porins"/>
    <property type="match status" value="1"/>
</dbReference>
<comment type="caution">
    <text evidence="1">The sequence shown here is derived from an EMBL/GenBank/DDBJ whole genome shotgun (WGS) entry which is preliminary data.</text>
</comment>
<reference evidence="1" key="2">
    <citation type="submission" date="2020-09" db="EMBL/GenBank/DDBJ databases">
        <authorList>
            <person name="Sun Q."/>
            <person name="Zhou Y."/>
        </authorList>
    </citation>
    <scope>NUCLEOTIDE SEQUENCE</scope>
    <source>
        <strain evidence="1">CGMCC 1.15448</strain>
    </source>
</reference>
<name>A0A8J2XRR3_9BACT</name>
<evidence type="ECO:0000313" key="1">
    <source>
        <dbReference type="EMBL" id="GGA88017.1"/>
    </source>
</evidence>
<gene>
    <name evidence="1" type="ORF">GCM10011511_08950</name>
</gene>